<name>A0ABC8J518_ERUVS</name>
<dbReference type="PANTHER" id="PTHR31945:SF5">
    <property type="entry name" value="TRANSCRIPTION FACTOR SCREAM-LIKE PROTEIN"/>
    <property type="match status" value="1"/>
</dbReference>
<keyword evidence="2" id="KW-0238">DNA-binding</keyword>
<dbReference type="EMBL" id="CAKOAT010078377">
    <property type="protein sequence ID" value="CAH8313320.1"/>
    <property type="molecule type" value="Genomic_DNA"/>
</dbReference>
<keyword evidence="7" id="KW-1185">Reference proteome</keyword>
<dbReference type="InterPro" id="IPR051358">
    <property type="entry name" value="TF_AMS/ICE1/BHLH6-like"/>
</dbReference>
<reference evidence="6 7" key="1">
    <citation type="submission" date="2022-03" db="EMBL/GenBank/DDBJ databases">
        <authorList>
            <person name="Macdonald S."/>
            <person name="Ahmed S."/>
            <person name="Newling K."/>
        </authorList>
    </citation>
    <scope>NUCLEOTIDE SEQUENCE [LARGE SCALE GENOMIC DNA]</scope>
</reference>
<feature type="region of interest" description="Disordered" evidence="4">
    <location>
        <begin position="50"/>
        <end position="69"/>
    </location>
</feature>
<proteinExistence type="predicted"/>
<accession>A0ABC8J518</accession>
<dbReference type="Proteomes" id="UP001642260">
    <property type="component" value="Unassembled WGS sequence"/>
</dbReference>
<gene>
    <name evidence="6" type="ORF">ERUC_LOCUS6744</name>
</gene>
<comment type="subcellular location">
    <subcellularLocation>
        <location evidence="1">Nucleus</location>
    </subcellularLocation>
</comment>
<evidence type="ECO:0000256" key="3">
    <source>
        <dbReference type="ARBA" id="ARBA00023242"/>
    </source>
</evidence>
<evidence type="ECO:0000256" key="2">
    <source>
        <dbReference type="ARBA" id="ARBA00023125"/>
    </source>
</evidence>
<dbReference type="Pfam" id="PF22754">
    <property type="entry name" value="bHLH-TF_ACT-like_plant"/>
    <property type="match status" value="1"/>
</dbReference>
<comment type="caution">
    <text evidence="6">The sequence shown here is derived from an EMBL/GenBank/DDBJ whole genome shotgun (WGS) entry which is preliminary data.</text>
</comment>
<dbReference type="GO" id="GO:0080090">
    <property type="term" value="P:regulation of primary metabolic process"/>
    <property type="evidence" value="ECO:0007669"/>
    <property type="project" value="UniProtKB-ARBA"/>
</dbReference>
<dbReference type="PANTHER" id="PTHR31945">
    <property type="entry name" value="TRANSCRIPTION FACTOR SCREAM2-RELATED"/>
    <property type="match status" value="1"/>
</dbReference>
<evidence type="ECO:0000313" key="7">
    <source>
        <dbReference type="Proteomes" id="UP001642260"/>
    </source>
</evidence>
<keyword evidence="3" id="KW-0539">Nucleus</keyword>
<evidence type="ECO:0000259" key="5">
    <source>
        <dbReference type="Pfam" id="PF22754"/>
    </source>
</evidence>
<feature type="compositionally biased region" description="Polar residues" evidence="4">
    <location>
        <begin position="56"/>
        <end position="69"/>
    </location>
</feature>
<feature type="domain" description="Plant bHLH transcription factor ACT-like" evidence="5">
    <location>
        <begin position="70"/>
        <end position="138"/>
    </location>
</feature>
<dbReference type="AlphaFoldDB" id="A0ABC8J518"/>
<protein>
    <recommendedName>
        <fullName evidence="5">Plant bHLH transcription factor ACT-like domain-containing protein</fullName>
    </recommendedName>
</protein>
<evidence type="ECO:0000256" key="1">
    <source>
        <dbReference type="ARBA" id="ARBA00004123"/>
    </source>
</evidence>
<evidence type="ECO:0000313" key="6">
    <source>
        <dbReference type="EMBL" id="CAH8313320.1"/>
    </source>
</evidence>
<sequence>MDPREKKRGSLKEKFQLLRSVTNSHAENDTSIIMDASKYIKKLKQKVERFKEDTSRGQSSSEPTDPTTPMVTVETLEKGFMINVFAGKNQPGMLVSVLEAFEDIGLNVLEARVSCTDSFSLHATGVEVINKSTEKHITSVLYRTYNYLPIYIYICFGQYLYEVLTTGDQILR</sequence>
<dbReference type="GO" id="GO:0005634">
    <property type="term" value="C:nucleus"/>
    <property type="evidence" value="ECO:0007669"/>
    <property type="project" value="UniProtKB-SubCell"/>
</dbReference>
<dbReference type="InterPro" id="IPR054502">
    <property type="entry name" value="bHLH-TF_ACT-like_plant"/>
</dbReference>
<organism evidence="6 7">
    <name type="scientific">Eruca vesicaria subsp. sativa</name>
    <name type="common">Garden rocket</name>
    <name type="synonym">Eruca sativa</name>
    <dbReference type="NCBI Taxonomy" id="29727"/>
    <lineage>
        <taxon>Eukaryota</taxon>
        <taxon>Viridiplantae</taxon>
        <taxon>Streptophyta</taxon>
        <taxon>Embryophyta</taxon>
        <taxon>Tracheophyta</taxon>
        <taxon>Spermatophyta</taxon>
        <taxon>Magnoliopsida</taxon>
        <taxon>eudicotyledons</taxon>
        <taxon>Gunneridae</taxon>
        <taxon>Pentapetalae</taxon>
        <taxon>rosids</taxon>
        <taxon>malvids</taxon>
        <taxon>Brassicales</taxon>
        <taxon>Brassicaceae</taxon>
        <taxon>Brassiceae</taxon>
        <taxon>Eruca</taxon>
    </lineage>
</organism>
<evidence type="ECO:0000256" key="4">
    <source>
        <dbReference type="SAM" id="MobiDB-lite"/>
    </source>
</evidence>